<feature type="chain" id="PRO_5038971954" description="Peptidase inhibitor family I36" evidence="1">
    <location>
        <begin position="25"/>
        <end position="277"/>
    </location>
</feature>
<proteinExistence type="predicted"/>
<dbReference type="Proteomes" id="UP000199077">
    <property type="component" value="Chromosome I"/>
</dbReference>
<evidence type="ECO:0000256" key="1">
    <source>
        <dbReference type="SAM" id="SignalP"/>
    </source>
</evidence>
<feature type="signal peptide" evidence="1">
    <location>
        <begin position="1"/>
        <end position="24"/>
    </location>
</feature>
<organism evidence="2 3">
    <name type="scientific">Pedococcus dokdonensis</name>
    <dbReference type="NCBI Taxonomy" id="443156"/>
    <lineage>
        <taxon>Bacteria</taxon>
        <taxon>Bacillati</taxon>
        <taxon>Actinomycetota</taxon>
        <taxon>Actinomycetes</taxon>
        <taxon>Micrococcales</taxon>
        <taxon>Intrasporangiaceae</taxon>
        <taxon>Pedococcus</taxon>
    </lineage>
</organism>
<dbReference type="RefSeq" id="WP_091785003.1">
    <property type="nucleotide sequence ID" value="NZ_LT629711.1"/>
</dbReference>
<protein>
    <recommendedName>
        <fullName evidence="4">Peptidase inhibitor family I36</fullName>
    </recommendedName>
</protein>
<dbReference type="EMBL" id="LT629711">
    <property type="protein sequence ID" value="SDP33715.1"/>
    <property type="molecule type" value="Genomic_DNA"/>
</dbReference>
<sequence length="277" mass="29000">MKRSKFLAAASLAAAVLTSMLAVAAPAQAASRDGVCNDGEFCYYYNSDEAGSISDFTGSIDDYGTTQPSCYDFKGAGNGKGLCVKNNAASVWNRSSKTVRVYFNSGYAGTYQSIAAGAKANLNATLKNNNASHKFGPFSSASCSIAGTGDPKTCAEAVTWAKNHVHSGYQDGYYNLCDHLVGLAYGFAHSGSTTALAHWNAIPSSFKHAGSTDVPAGGLAFFGEGSGHVMISIGGGKFISNDIHGNGSYTETTIAEIKSSWGKPYLGWAQPWFQANH</sequence>
<keyword evidence="3" id="KW-1185">Reference proteome</keyword>
<keyword evidence="1" id="KW-0732">Signal</keyword>
<dbReference type="Pfam" id="PF03995">
    <property type="entry name" value="Inhibitor_I36"/>
    <property type="match status" value="1"/>
</dbReference>
<gene>
    <name evidence="2" type="ORF">SAMN04489867_2112</name>
</gene>
<accession>A0A1H0RWD2</accession>
<evidence type="ECO:0008006" key="4">
    <source>
        <dbReference type="Google" id="ProtNLM"/>
    </source>
</evidence>
<dbReference type="STRING" id="443156.SAMN04489867_2112"/>
<name>A0A1H0RWD2_9MICO</name>
<evidence type="ECO:0000313" key="2">
    <source>
        <dbReference type="EMBL" id="SDP33715.1"/>
    </source>
</evidence>
<dbReference type="AlphaFoldDB" id="A0A1H0RWD2"/>
<evidence type="ECO:0000313" key="3">
    <source>
        <dbReference type="Proteomes" id="UP000199077"/>
    </source>
</evidence>
<reference evidence="3" key="1">
    <citation type="submission" date="2016-10" db="EMBL/GenBank/DDBJ databases">
        <authorList>
            <person name="Varghese N."/>
            <person name="Submissions S."/>
        </authorList>
    </citation>
    <scope>NUCLEOTIDE SEQUENCE [LARGE SCALE GENOMIC DNA]</scope>
    <source>
        <strain evidence="3">DSM 22329</strain>
    </source>
</reference>
<dbReference type="OrthoDB" id="2677885at2"/>